<gene>
    <name evidence="3" type="ORF">C4B60_12520</name>
</gene>
<dbReference type="AlphaFoldDB" id="A0A2S5GBX0"/>
<dbReference type="SUPFAM" id="SSF53335">
    <property type="entry name" value="S-adenosyl-L-methionine-dependent methyltransferases"/>
    <property type="match status" value="1"/>
</dbReference>
<keyword evidence="4" id="KW-1185">Reference proteome</keyword>
<dbReference type="EMBL" id="PREZ01000004">
    <property type="protein sequence ID" value="PPA70393.1"/>
    <property type="molecule type" value="Genomic_DNA"/>
</dbReference>
<dbReference type="OrthoDB" id="1956540at2"/>
<dbReference type="Gene3D" id="3.40.50.150">
    <property type="entry name" value="Vaccinia Virus protein VP39"/>
    <property type="match status" value="1"/>
</dbReference>
<protein>
    <submittedName>
        <fullName evidence="3">SAM-dependent methyltransferase</fullName>
    </submittedName>
</protein>
<accession>A0A2S5GBX0</accession>
<keyword evidence="1 3" id="KW-0808">Transferase</keyword>
<dbReference type="GO" id="GO:0032259">
    <property type="term" value="P:methylation"/>
    <property type="evidence" value="ECO:0007669"/>
    <property type="project" value="UniProtKB-KW"/>
</dbReference>
<proteinExistence type="predicted"/>
<dbReference type="GO" id="GO:0030418">
    <property type="term" value="P:nicotianamine biosynthetic process"/>
    <property type="evidence" value="ECO:0007669"/>
    <property type="project" value="InterPro"/>
</dbReference>
<keyword evidence="2" id="KW-0949">S-adenosyl-L-methionine</keyword>
<name>A0A2S5GBX0_9BACL</name>
<dbReference type="InterPro" id="IPR029063">
    <property type="entry name" value="SAM-dependent_MTases_sf"/>
</dbReference>
<evidence type="ECO:0000256" key="2">
    <source>
        <dbReference type="ARBA" id="ARBA00022691"/>
    </source>
</evidence>
<dbReference type="GO" id="GO:0030410">
    <property type="term" value="F:nicotianamine synthase activity"/>
    <property type="evidence" value="ECO:0007669"/>
    <property type="project" value="InterPro"/>
</dbReference>
<evidence type="ECO:0000313" key="4">
    <source>
        <dbReference type="Proteomes" id="UP000239047"/>
    </source>
</evidence>
<dbReference type="PANTHER" id="PTHR32266">
    <property type="entry name" value="NICOTIANAMINE SYNTHASE 3"/>
    <property type="match status" value="1"/>
</dbReference>
<dbReference type="PANTHER" id="PTHR32266:SF12">
    <property type="entry name" value="NICOTIANAMINE SYNTHASE 3"/>
    <property type="match status" value="1"/>
</dbReference>
<dbReference type="Proteomes" id="UP000239047">
    <property type="component" value="Unassembled WGS sequence"/>
</dbReference>
<evidence type="ECO:0000313" key="3">
    <source>
        <dbReference type="EMBL" id="PPA70393.1"/>
    </source>
</evidence>
<organism evidence="3 4">
    <name type="scientific">Jeotgalibacillus proteolyticus</name>
    <dbReference type="NCBI Taxonomy" id="2082395"/>
    <lineage>
        <taxon>Bacteria</taxon>
        <taxon>Bacillati</taxon>
        <taxon>Bacillota</taxon>
        <taxon>Bacilli</taxon>
        <taxon>Bacillales</taxon>
        <taxon>Caryophanaceae</taxon>
        <taxon>Jeotgalibacillus</taxon>
    </lineage>
</organism>
<dbReference type="InterPro" id="IPR004298">
    <property type="entry name" value="Nicotian_synth"/>
</dbReference>
<comment type="caution">
    <text evidence="3">The sequence shown here is derived from an EMBL/GenBank/DDBJ whole genome shotgun (WGS) entry which is preliminary data.</text>
</comment>
<reference evidence="3 4" key="1">
    <citation type="submission" date="2018-02" db="EMBL/GenBank/DDBJ databases">
        <title>Jeotgalibacillus proteolyticum sp. nov. a protease producing bacterium isolated from ocean sediments of Laizhou Bay.</title>
        <authorList>
            <person name="Li Y."/>
        </authorList>
    </citation>
    <scope>NUCLEOTIDE SEQUENCE [LARGE SCALE GENOMIC DNA]</scope>
    <source>
        <strain evidence="3 4">22-7</strain>
    </source>
</reference>
<dbReference type="GO" id="GO:0008168">
    <property type="term" value="F:methyltransferase activity"/>
    <property type="evidence" value="ECO:0007669"/>
    <property type="project" value="UniProtKB-KW"/>
</dbReference>
<evidence type="ECO:0000256" key="1">
    <source>
        <dbReference type="ARBA" id="ARBA00022679"/>
    </source>
</evidence>
<keyword evidence="3" id="KW-0489">Methyltransferase</keyword>
<dbReference type="RefSeq" id="WP_104058343.1">
    <property type="nucleotide sequence ID" value="NZ_PREZ01000004.1"/>
</dbReference>
<sequence length="265" mass="30192">MKEINHLKKNLLPFSTKFSVLAEKYDQTAYNCAELETVIDNYSMFITNKENKMKWEKLQPWELDEVSQLAEDLRRKSAVCVSLMEKYRAMKLLEGKGEMAAYFKNIESSIEREFGSFHITPASKVLLVGAGSFPMTALLIARETGAEVIGIDIDEEAVKLGQNVINAIGQGLRISLEKTLAQNLEAIGDVTHIIFSSTVASKYDILDELYERTNEHVVVAMRYGNQLKSLFNYPLKEVNEQKWELVEQVVRPKQIFDIALYQKAI</sequence>